<sequence>MTEYPPTRVYRTRAKDVRVLSPHFTRVTLTDPSLAHFGTGGLDQRIKLLLPAADGTLPEDIGLFDLPVAEWYPAWRALPGERRGAMRTYTVRGIRPEAHEIDVDFVLHGTDGPASAWASAARPGDELVVLGPDARSARQGGGIEWKPGDASAVLLAGDETAAPAICSILESLEADRTGHAFIEVPHEDDRLPVAAPAGVQVTWLPRGDAPHGAPLETAVRAWGADHRGGAGADLPDPDADALLWEVPVAAADGGLYAWLAGEAGVITGLRRHLVRDLGFDRRSVAFMGYWRRGRSEAN</sequence>
<protein>
    <recommendedName>
        <fullName evidence="1">FAD-binding FR-type domain-containing protein</fullName>
    </recommendedName>
</protein>
<dbReference type="Gene3D" id="3.40.50.80">
    <property type="entry name" value="Nucleotide-binding domain of ferredoxin-NADP reductase (FNR) module"/>
    <property type="match status" value="1"/>
</dbReference>
<dbReference type="InterPro" id="IPR017938">
    <property type="entry name" value="Riboflavin_synthase-like_b-brl"/>
</dbReference>
<dbReference type="RefSeq" id="WP_221855551.1">
    <property type="nucleotide sequence ID" value="NZ_BAAAYV010000005.1"/>
</dbReference>
<dbReference type="PANTHER" id="PTHR30157">
    <property type="entry name" value="FERRIC REDUCTASE, NADPH-DEPENDENT"/>
    <property type="match status" value="1"/>
</dbReference>
<evidence type="ECO:0000313" key="2">
    <source>
        <dbReference type="EMBL" id="GAA3652136.1"/>
    </source>
</evidence>
<proteinExistence type="predicted"/>
<organism evidence="2 3">
    <name type="scientific">Microbacterium marinilacus</name>
    <dbReference type="NCBI Taxonomy" id="415209"/>
    <lineage>
        <taxon>Bacteria</taxon>
        <taxon>Bacillati</taxon>
        <taxon>Actinomycetota</taxon>
        <taxon>Actinomycetes</taxon>
        <taxon>Micrococcales</taxon>
        <taxon>Microbacteriaceae</taxon>
        <taxon>Microbacterium</taxon>
    </lineage>
</organism>
<gene>
    <name evidence="2" type="ORF">GCM10022202_09840</name>
</gene>
<dbReference type="Gene3D" id="2.40.30.10">
    <property type="entry name" value="Translation factors"/>
    <property type="match status" value="1"/>
</dbReference>
<reference evidence="3" key="1">
    <citation type="journal article" date="2019" name="Int. J. Syst. Evol. Microbiol.">
        <title>The Global Catalogue of Microorganisms (GCM) 10K type strain sequencing project: providing services to taxonomists for standard genome sequencing and annotation.</title>
        <authorList>
            <consortium name="The Broad Institute Genomics Platform"/>
            <consortium name="The Broad Institute Genome Sequencing Center for Infectious Disease"/>
            <person name="Wu L."/>
            <person name="Ma J."/>
        </authorList>
    </citation>
    <scope>NUCLEOTIDE SEQUENCE [LARGE SCALE GENOMIC DNA]</scope>
    <source>
        <strain evidence="3">JCM 16546</strain>
    </source>
</reference>
<comment type="caution">
    <text evidence="2">The sequence shown here is derived from an EMBL/GenBank/DDBJ whole genome shotgun (WGS) entry which is preliminary data.</text>
</comment>
<accession>A0ABP7B931</accession>
<dbReference type="InterPro" id="IPR039374">
    <property type="entry name" value="SIP_fam"/>
</dbReference>
<dbReference type="Proteomes" id="UP001410795">
    <property type="component" value="Unassembled WGS sequence"/>
</dbReference>
<dbReference type="PANTHER" id="PTHR30157:SF0">
    <property type="entry name" value="NADPH-DEPENDENT FERRIC-CHELATE REDUCTASE"/>
    <property type="match status" value="1"/>
</dbReference>
<dbReference type="InterPro" id="IPR013113">
    <property type="entry name" value="SIP_FAD-bd"/>
</dbReference>
<dbReference type="SUPFAM" id="SSF63380">
    <property type="entry name" value="Riboflavin synthase domain-like"/>
    <property type="match status" value="1"/>
</dbReference>
<dbReference type="PROSITE" id="PS51384">
    <property type="entry name" value="FAD_FR"/>
    <property type="match status" value="1"/>
</dbReference>
<dbReference type="EMBL" id="BAAAYV010000005">
    <property type="protein sequence ID" value="GAA3652136.1"/>
    <property type="molecule type" value="Genomic_DNA"/>
</dbReference>
<dbReference type="Pfam" id="PF04954">
    <property type="entry name" value="SIP"/>
    <property type="match status" value="1"/>
</dbReference>
<dbReference type="CDD" id="cd06193">
    <property type="entry name" value="siderophore_interacting"/>
    <property type="match status" value="1"/>
</dbReference>
<feature type="domain" description="FAD-binding FR-type" evidence="1">
    <location>
        <begin position="7"/>
        <end position="139"/>
    </location>
</feature>
<dbReference type="InterPro" id="IPR039261">
    <property type="entry name" value="FNR_nucleotide-bd"/>
</dbReference>
<name>A0ABP7B931_9MICO</name>
<keyword evidence="3" id="KW-1185">Reference proteome</keyword>
<evidence type="ECO:0000259" key="1">
    <source>
        <dbReference type="PROSITE" id="PS51384"/>
    </source>
</evidence>
<dbReference type="InterPro" id="IPR007037">
    <property type="entry name" value="SIP_rossman_dom"/>
</dbReference>
<dbReference type="InterPro" id="IPR017927">
    <property type="entry name" value="FAD-bd_FR_type"/>
</dbReference>
<dbReference type="Pfam" id="PF08021">
    <property type="entry name" value="FAD_binding_9"/>
    <property type="match status" value="1"/>
</dbReference>
<evidence type="ECO:0000313" key="3">
    <source>
        <dbReference type="Proteomes" id="UP001410795"/>
    </source>
</evidence>